<dbReference type="UniPathway" id="UPA00053">
    <property type="reaction ID" value="UER00088"/>
</dbReference>
<feature type="binding site" evidence="11">
    <location>
        <position position="82"/>
    </location>
    <ligand>
        <name>substrate</name>
    </ligand>
</feature>
<dbReference type="InterPro" id="IPR027417">
    <property type="entry name" value="P-loop_NTPase"/>
</dbReference>
<keyword evidence="4 11" id="KW-0028">Amino-acid biosynthesis</keyword>
<dbReference type="PATRIC" id="fig|344882.3.peg.2974"/>
<feature type="binding site" evidence="11">
    <location>
        <position position="36"/>
    </location>
    <ligand>
        <name>substrate</name>
    </ligand>
</feature>
<dbReference type="PRINTS" id="PR01100">
    <property type="entry name" value="SHIKIMTKNASE"/>
</dbReference>
<keyword evidence="9 11" id="KW-0057">Aromatic amino acid biosynthesis</keyword>
<comment type="caution">
    <text evidence="12">The sequence shown here is derived from an EMBL/GenBank/DDBJ whole genome shotgun (WGS) entry which is preliminary data.</text>
</comment>
<comment type="catalytic activity">
    <reaction evidence="10 11">
        <text>shikimate + ATP = 3-phosphoshikimate + ADP + H(+)</text>
        <dbReference type="Rhea" id="RHEA:13121"/>
        <dbReference type="ChEBI" id="CHEBI:15378"/>
        <dbReference type="ChEBI" id="CHEBI:30616"/>
        <dbReference type="ChEBI" id="CHEBI:36208"/>
        <dbReference type="ChEBI" id="CHEBI:145989"/>
        <dbReference type="ChEBI" id="CHEBI:456216"/>
        <dbReference type="EC" id="2.7.1.71"/>
    </reaction>
</comment>
<dbReference type="GO" id="GO:0009073">
    <property type="term" value="P:aromatic amino acid family biosynthetic process"/>
    <property type="evidence" value="ECO:0007669"/>
    <property type="project" value="UniProtKB-KW"/>
</dbReference>
<organism evidence="12 13">
    <name type="scientific">Pseudoxanthomonas dokdonensis</name>
    <dbReference type="NCBI Taxonomy" id="344882"/>
    <lineage>
        <taxon>Bacteria</taxon>
        <taxon>Pseudomonadati</taxon>
        <taxon>Pseudomonadota</taxon>
        <taxon>Gammaproteobacteria</taxon>
        <taxon>Lysobacterales</taxon>
        <taxon>Lysobacteraceae</taxon>
        <taxon>Pseudoxanthomonas</taxon>
    </lineage>
</organism>
<evidence type="ECO:0000256" key="5">
    <source>
        <dbReference type="ARBA" id="ARBA00022679"/>
    </source>
</evidence>
<reference evidence="12 13" key="1">
    <citation type="submission" date="2015-05" db="EMBL/GenBank/DDBJ databases">
        <title>Genome sequencing and analysis of members of genus Stenotrophomonas.</title>
        <authorList>
            <person name="Patil P.P."/>
            <person name="Midha S."/>
            <person name="Patil P.B."/>
        </authorList>
    </citation>
    <scope>NUCLEOTIDE SEQUENCE [LARGE SCALE GENOMIC DNA]</scope>
    <source>
        <strain evidence="12 13">DSM 21858</strain>
    </source>
</reference>
<dbReference type="PANTHER" id="PTHR21087">
    <property type="entry name" value="SHIKIMATE KINASE"/>
    <property type="match status" value="1"/>
</dbReference>
<evidence type="ECO:0000256" key="7">
    <source>
        <dbReference type="ARBA" id="ARBA00022777"/>
    </source>
</evidence>
<dbReference type="Gene3D" id="3.40.50.300">
    <property type="entry name" value="P-loop containing nucleotide triphosphate hydrolases"/>
    <property type="match status" value="1"/>
</dbReference>
<dbReference type="GO" id="GO:0008652">
    <property type="term" value="P:amino acid biosynthetic process"/>
    <property type="evidence" value="ECO:0007669"/>
    <property type="project" value="UniProtKB-KW"/>
</dbReference>
<evidence type="ECO:0000256" key="2">
    <source>
        <dbReference type="ARBA" id="ARBA00006997"/>
    </source>
</evidence>
<keyword evidence="6 11" id="KW-0547">Nucleotide-binding</keyword>
<keyword evidence="8 11" id="KW-0067">ATP-binding</keyword>
<evidence type="ECO:0000256" key="4">
    <source>
        <dbReference type="ARBA" id="ARBA00022605"/>
    </source>
</evidence>
<keyword evidence="11" id="KW-0963">Cytoplasm</keyword>
<dbReference type="Pfam" id="PF01202">
    <property type="entry name" value="SKI"/>
    <property type="match status" value="1"/>
</dbReference>
<evidence type="ECO:0000313" key="12">
    <source>
        <dbReference type="EMBL" id="KRG70168.1"/>
    </source>
</evidence>
<dbReference type="RefSeq" id="WP_057658110.1">
    <property type="nucleotide sequence ID" value="NZ_LDJL01000007.1"/>
</dbReference>
<feature type="binding site" evidence="11">
    <location>
        <begin position="14"/>
        <end position="19"/>
    </location>
    <ligand>
        <name>ATP</name>
        <dbReference type="ChEBI" id="CHEBI:30616"/>
    </ligand>
</feature>
<dbReference type="GO" id="GO:0005829">
    <property type="term" value="C:cytosol"/>
    <property type="evidence" value="ECO:0007669"/>
    <property type="project" value="TreeGrafter"/>
</dbReference>
<comment type="subcellular location">
    <subcellularLocation>
        <location evidence="11">Cytoplasm</location>
    </subcellularLocation>
</comment>
<feature type="binding site" evidence="11">
    <location>
        <position position="120"/>
    </location>
    <ligand>
        <name>ATP</name>
        <dbReference type="ChEBI" id="CHEBI:30616"/>
    </ligand>
</feature>
<dbReference type="Proteomes" id="UP000052052">
    <property type="component" value="Unassembled WGS sequence"/>
</dbReference>
<feature type="binding site" evidence="11">
    <location>
        <position position="60"/>
    </location>
    <ligand>
        <name>substrate</name>
    </ligand>
</feature>
<dbReference type="PROSITE" id="PS01128">
    <property type="entry name" value="SHIKIMATE_KINASE"/>
    <property type="match status" value="1"/>
</dbReference>
<dbReference type="EC" id="2.7.1.71" evidence="3 11"/>
<comment type="cofactor">
    <cofactor evidence="11">
        <name>Mg(2+)</name>
        <dbReference type="ChEBI" id="CHEBI:18420"/>
    </cofactor>
    <text evidence="11">Binds 1 Mg(2+) ion per subunit.</text>
</comment>
<evidence type="ECO:0000256" key="8">
    <source>
        <dbReference type="ARBA" id="ARBA00022840"/>
    </source>
</evidence>
<dbReference type="PANTHER" id="PTHR21087:SF16">
    <property type="entry name" value="SHIKIMATE KINASE 1, CHLOROPLASTIC"/>
    <property type="match status" value="1"/>
</dbReference>
<dbReference type="InterPro" id="IPR023000">
    <property type="entry name" value="Shikimate_kinase_CS"/>
</dbReference>
<evidence type="ECO:0000256" key="6">
    <source>
        <dbReference type="ARBA" id="ARBA00022741"/>
    </source>
</evidence>
<dbReference type="OrthoDB" id="9800332at2"/>
<dbReference type="GO" id="GO:0000287">
    <property type="term" value="F:magnesium ion binding"/>
    <property type="evidence" value="ECO:0007669"/>
    <property type="project" value="UniProtKB-UniRule"/>
</dbReference>
<evidence type="ECO:0000256" key="10">
    <source>
        <dbReference type="ARBA" id="ARBA00048567"/>
    </source>
</evidence>
<accession>A0A0R0CYH1</accession>
<proteinExistence type="inferred from homology"/>
<dbReference type="EMBL" id="LDJL01000007">
    <property type="protein sequence ID" value="KRG70168.1"/>
    <property type="molecule type" value="Genomic_DNA"/>
</dbReference>
<dbReference type="InterPro" id="IPR000623">
    <property type="entry name" value="Shikimate_kinase/TSH1"/>
</dbReference>
<dbReference type="STRING" id="344882.ABB29_08115"/>
<gene>
    <name evidence="11 12" type="primary">aroK</name>
    <name evidence="12" type="ORF">ABB29_08115</name>
</gene>
<sequence>MNPSSNLVFVGPTGAGKTSIGRRVAERFGLAFVDADEYIVEQTGASIATIFEHVGETGFRTRESAALAALLARDGHLVSTGGGAVLDPANRALIQQQGYVVYLQVSVASQLKRLGRCGNRPLLQQANREQVLRDMHQLRQPLYAQVADLSLDTDGLSPAEATARLIHLLAMRWQRQPLPRAPADANS</sequence>
<evidence type="ECO:0000256" key="3">
    <source>
        <dbReference type="ARBA" id="ARBA00012154"/>
    </source>
</evidence>
<dbReference type="AlphaFoldDB" id="A0A0R0CYH1"/>
<comment type="caution">
    <text evidence="11">Lacks conserved residue(s) required for the propagation of feature annotation.</text>
</comment>
<protein>
    <recommendedName>
        <fullName evidence="3 11">Shikimate kinase</fullName>
        <shortName evidence="11">SK</shortName>
        <ecNumber evidence="3 11">2.7.1.71</ecNumber>
    </recommendedName>
</protein>
<comment type="function">
    <text evidence="11">Catalyzes the specific phosphorylation of the 3-hydroxyl group of shikimic acid using ATP as a cosubstrate.</text>
</comment>
<keyword evidence="11" id="KW-0460">Magnesium</keyword>
<evidence type="ECO:0000256" key="11">
    <source>
        <dbReference type="HAMAP-Rule" id="MF_00109"/>
    </source>
</evidence>
<keyword evidence="13" id="KW-1185">Reference proteome</keyword>
<dbReference type="GO" id="GO:0009423">
    <property type="term" value="P:chorismate biosynthetic process"/>
    <property type="evidence" value="ECO:0007669"/>
    <property type="project" value="UniProtKB-UniRule"/>
</dbReference>
<dbReference type="CDD" id="cd00464">
    <property type="entry name" value="SK"/>
    <property type="match status" value="1"/>
</dbReference>
<keyword evidence="5 11" id="KW-0808">Transferase</keyword>
<dbReference type="SUPFAM" id="SSF52540">
    <property type="entry name" value="P-loop containing nucleoside triphosphate hydrolases"/>
    <property type="match status" value="1"/>
</dbReference>
<evidence type="ECO:0000256" key="9">
    <source>
        <dbReference type="ARBA" id="ARBA00023141"/>
    </source>
</evidence>
<dbReference type="GO" id="GO:0004765">
    <property type="term" value="F:shikimate kinase activity"/>
    <property type="evidence" value="ECO:0007669"/>
    <property type="project" value="UniProtKB-UniRule"/>
</dbReference>
<keyword evidence="7 11" id="KW-0418">Kinase</keyword>
<name>A0A0R0CYH1_9GAMM</name>
<evidence type="ECO:0000256" key="1">
    <source>
        <dbReference type="ARBA" id="ARBA00004842"/>
    </source>
</evidence>
<feature type="binding site" evidence="11">
    <location>
        <position position="18"/>
    </location>
    <ligand>
        <name>Mg(2+)</name>
        <dbReference type="ChEBI" id="CHEBI:18420"/>
    </ligand>
</feature>
<feature type="binding site" evidence="11">
    <location>
        <position position="139"/>
    </location>
    <ligand>
        <name>substrate</name>
    </ligand>
</feature>
<comment type="similarity">
    <text evidence="2 11">Belongs to the shikimate kinase family.</text>
</comment>
<evidence type="ECO:0000313" key="13">
    <source>
        <dbReference type="Proteomes" id="UP000052052"/>
    </source>
</evidence>
<keyword evidence="11" id="KW-0479">Metal-binding</keyword>
<comment type="subunit">
    <text evidence="11">Monomer.</text>
</comment>
<dbReference type="HAMAP" id="MF_00109">
    <property type="entry name" value="Shikimate_kinase"/>
    <property type="match status" value="1"/>
</dbReference>
<comment type="pathway">
    <text evidence="1 11">Metabolic intermediate biosynthesis; chorismate biosynthesis; chorismate from D-erythrose 4-phosphate and phosphoenolpyruvate: step 5/7.</text>
</comment>
<dbReference type="GO" id="GO:0005524">
    <property type="term" value="F:ATP binding"/>
    <property type="evidence" value="ECO:0007669"/>
    <property type="project" value="UniProtKB-UniRule"/>
</dbReference>
<dbReference type="InterPro" id="IPR031322">
    <property type="entry name" value="Shikimate/glucono_kinase"/>
</dbReference>